<dbReference type="EMBL" id="QQAH01000005">
    <property type="protein sequence ID" value="RDD82492.1"/>
    <property type="molecule type" value="Genomic_DNA"/>
</dbReference>
<sequence>MTPHGLLSSSQIAEFRQDGVLIVRNFYDLASDVIPIQRAIHQIIGQVMKRHGVVDTRAPFSAKQFDEGYQSLIAHDRAYGGEVYDAVKQIPAFIRLLADPRHEMLFQLLRPHSIPGVAAGGYGIRIDNPSEDRFRAEWHQDYPAQLRSLDGLVFWSPLVQITAELGPVQFCRGSHADGAVPVLTKGKHGSDRHGAYALHLKDEASLLDRYEKLAPLTSPGDLIVVDFLTLHASGFNRSNRSRWSLQFRYFNFDEPTGLAHGWKGSFAAGVDFKLIHPELCADLDY</sequence>
<reference evidence="2 3" key="1">
    <citation type="submission" date="2018-07" db="EMBL/GenBank/DDBJ databases">
        <title>Dyella tabacisoli L4-6T, whole genome shotgun sequence.</title>
        <authorList>
            <person name="Zhou X.-K."/>
            <person name="Li W.-J."/>
            <person name="Duan Y.-Q."/>
        </authorList>
    </citation>
    <scope>NUCLEOTIDE SEQUENCE [LARGE SCALE GENOMIC DNA]</scope>
    <source>
        <strain evidence="2 3">L4-6</strain>
    </source>
</reference>
<comment type="caution">
    <text evidence="2">The sequence shown here is derived from an EMBL/GenBank/DDBJ whole genome shotgun (WGS) entry which is preliminary data.</text>
</comment>
<proteinExistence type="predicted"/>
<dbReference type="RefSeq" id="WP_114844556.1">
    <property type="nucleotide sequence ID" value="NZ_KZ857174.1"/>
</dbReference>
<organism evidence="2 3">
    <name type="scientific">Dyella tabacisoli</name>
    <dbReference type="NCBI Taxonomy" id="2282381"/>
    <lineage>
        <taxon>Bacteria</taxon>
        <taxon>Pseudomonadati</taxon>
        <taxon>Pseudomonadota</taxon>
        <taxon>Gammaproteobacteria</taxon>
        <taxon>Lysobacterales</taxon>
        <taxon>Rhodanobacteraceae</taxon>
        <taxon>Dyella</taxon>
    </lineage>
</organism>
<evidence type="ECO:0000313" key="3">
    <source>
        <dbReference type="Proteomes" id="UP000253782"/>
    </source>
</evidence>
<dbReference type="SUPFAM" id="SSF51197">
    <property type="entry name" value="Clavaminate synthase-like"/>
    <property type="match status" value="1"/>
</dbReference>
<gene>
    <name evidence="2" type="ORF">DVJ77_05990</name>
</gene>
<dbReference type="Proteomes" id="UP000253782">
    <property type="component" value="Unassembled WGS sequence"/>
</dbReference>
<dbReference type="Pfam" id="PF05721">
    <property type="entry name" value="PhyH"/>
    <property type="match status" value="1"/>
</dbReference>
<name>A0A369UP04_9GAMM</name>
<dbReference type="PANTHER" id="PTHR20883:SF48">
    <property type="entry name" value="ECTOINE DIOXYGENASE"/>
    <property type="match status" value="1"/>
</dbReference>
<dbReference type="GO" id="GO:0005506">
    <property type="term" value="F:iron ion binding"/>
    <property type="evidence" value="ECO:0007669"/>
    <property type="project" value="UniProtKB-ARBA"/>
</dbReference>
<dbReference type="InterPro" id="IPR008775">
    <property type="entry name" value="Phytyl_CoA_dOase-like"/>
</dbReference>
<dbReference type="AlphaFoldDB" id="A0A369UP04"/>
<dbReference type="OrthoDB" id="9791262at2"/>
<dbReference type="Gene3D" id="2.60.120.620">
    <property type="entry name" value="q2cbj1_9rhob like domain"/>
    <property type="match status" value="1"/>
</dbReference>
<dbReference type="GO" id="GO:0016706">
    <property type="term" value="F:2-oxoglutarate-dependent dioxygenase activity"/>
    <property type="evidence" value="ECO:0007669"/>
    <property type="project" value="UniProtKB-ARBA"/>
</dbReference>
<dbReference type="PANTHER" id="PTHR20883">
    <property type="entry name" value="PHYTANOYL-COA DIOXYGENASE DOMAIN CONTAINING 1"/>
    <property type="match status" value="1"/>
</dbReference>
<accession>A0A369UP04</accession>
<keyword evidence="2" id="KW-0223">Dioxygenase</keyword>
<keyword evidence="3" id="KW-1185">Reference proteome</keyword>
<keyword evidence="2" id="KW-0560">Oxidoreductase</keyword>
<protein>
    <submittedName>
        <fullName evidence="2">Phytanoyl-CoA dioxygenase</fullName>
    </submittedName>
</protein>
<evidence type="ECO:0000256" key="1">
    <source>
        <dbReference type="ARBA" id="ARBA00001954"/>
    </source>
</evidence>
<comment type="cofactor">
    <cofactor evidence="1">
        <name>Fe(2+)</name>
        <dbReference type="ChEBI" id="CHEBI:29033"/>
    </cofactor>
</comment>
<evidence type="ECO:0000313" key="2">
    <source>
        <dbReference type="EMBL" id="RDD82492.1"/>
    </source>
</evidence>